<proteinExistence type="predicted"/>
<dbReference type="GO" id="GO:0016740">
    <property type="term" value="F:transferase activity"/>
    <property type="evidence" value="ECO:0007669"/>
    <property type="project" value="UniProtKB-KW"/>
</dbReference>
<feature type="transmembrane region" description="Helical" evidence="1">
    <location>
        <begin position="183"/>
        <end position="201"/>
    </location>
</feature>
<dbReference type="Pfam" id="PF00535">
    <property type="entry name" value="Glycos_transf_2"/>
    <property type="match status" value="1"/>
</dbReference>
<dbReference type="NCBIfam" id="TIGR03469">
    <property type="entry name" value="HpnB"/>
    <property type="match status" value="1"/>
</dbReference>
<feature type="domain" description="Glycosyltransferase 2-like" evidence="2">
    <location>
        <begin position="52"/>
        <end position="226"/>
    </location>
</feature>
<feature type="transmembrane region" description="Helical" evidence="1">
    <location>
        <begin position="6"/>
        <end position="26"/>
    </location>
</feature>
<dbReference type="SUPFAM" id="SSF53448">
    <property type="entry name" value="Nucleotide-diphospho-sugar transferases"/>
    <property type="match status" value="1"/>
</dbReference>
<dbReference type="Gene3D" id="3.90.550.10">
    <property type="entry name" value="Spore Coat Polysaccharide Biosynthesis Protein SpsA, Chain A"/>
    <property type="match status" value="1"/>
</dbReference>
<accession>A0A4R8LLW0</accession>
<evidence type="ECO:0000256" key="1">
    <source>
        <dbReference type="SAM" id="Phobius"/>
    </source>
</evidence>
<dbReference type="InterPro" id="IPR017832">
    <property type="entry name" value="Glyco_trans_2_hopen-assoc_HpnB"/>
</dbReference>
<dbReference type="EMBL" id="SORF01000007">
    <property type="protein sequence ID" value="TDY46265.1"/>
    <property type="molecule type" value="Genomic_DNA"/>
</dbReference>
<dbReference type="OrthoDB" id="9806525at2"/>
<reference evidence="3 4" key="1">
    <citation type="submission" date="2019-03" db="EMBL/GenBank/DDBJ databases">
        <title>Genomic Encyclopedia of Type Strains, Phase IV (KMG-IV): sequencing the most valuable type-strain genomes for metagenomic binning, comparative biology and taxonomic classification.</title>
        <authorList>
            <person name="Goeker M."/>
        </authorList>
    </citation>
    <scope>NUCLEOTIDE SEQUENCE [LARGE SCALE GENOMIC DNA]</scope>
    <source>
        <strain evidence="3 4">DSM 17974</strain>
    </source>
</reference>
<dbReference type="PANTHER" id="PTHR43646:SF3">
    <property type="entry name" value="SLR1566 PROTEIN"/>
    <property type="match status" value="1"/>
</dbReference>
<evidence type="ECO:0000313" key="4">
    <source>
        <dbReference type="Proteomes" id="UP000294581"/>
    </source>
</evidence>
<keyword evidence="4" id="KW-1185">Reference proteome</keyword>
<sequence length="396" mass="44450">MPWFAEIISSITFIAWLFLLLCRGLYWRMDDRLTATVADDLCGPSKWPKVCAVVPARNEAAVLPETLPSLLLQDYPGEFQIILVDDHSEDETSDVARAIAQTFRRADRLQIVKAHPLPNGWAGKVWAMQNGLRHVPADAEYILFTDADIRHPASSLSSLVRHARKRRRDAVSLMVRLHVKSKWETLLIPAFVYFFAKLYPFRWVANDKRKTAAAAGGCILVRRELVQSEEGLTPIAGAVIDDCSLAKLIQSRGGRLWLGLGDDVMSVRRYATLAEIWDMVARTAFVQLNYSVWLLIGTVIGMILLYLAPIVTGIAGVCLALSGYTGWIWTGILGLAAWCIMSCTFVPILRWYQLSPWRAIALPAAGFLYTLMTADSAIRFWQRRAGAWKGRPYEIP</sequence>
<dbReference type="AlphaFoldDB" id="A0A4R8LLW0"/>
<feature type="transmembrane region" description="Helical" evidence="1">
    <location>
        <begin position="360"/>
        <end position="381"/>
    </location>
</feature>
<comment type="caution">
    <text evidence="3">The sequence shown here is derived from an EMBL/GenBank/DDBJ whole genome shotgun (WGS) entry which is preliminary data.</text>
</comment>
<keyword evidence="1" id="KW-1133">Transmembrane helix</keyword>
<keyword evidence="1" id="KW-0812">Transmembrane</keyword>
<feature type="transmembrane region" description="Helical" evidence="1">
    <location>
        <begin position="327"/>
        <end position="348"/>
    </location>
</feature>
<dbReference type="RefSeq" id="WP_134159631.1">
    <property type="nucleotide sequence ID" value="NZ_SORF01000007.1"/>
</dbReference>
<dbReference type="InterPro" id="IPR001173">
    <property type="entry name" value="Glyco_trans_2-like"/>
</dbReference>
<evidence type="ECO:0000259" key="2">
    <source>
        <dbReference type="Pfam" id="PF00535"/>
    </source>
</evidence>
<gene>
    <name evidence="3" type="ORF">C7445_10739</name>
</gene>
<evidence type="ECO:0000313" key="3">
    <source>
        <dbReference type="EMBL" id="TDY46265.1"/>
    </source>
</evidence>
<organism evidence="3 4">
    <name type="scientific">Alicyclobacillus sacchari</name>
    <dbReference type="NCBI Taxonomy" id="392010"/>
    <lineage>
        <taxon>Bacteria</taxon>
        <taxon>Bacillati</taxon>
        <taxon>Bacillota</taxon>
        <taxon>Bacilli</taxon>
        <taxon>Bacillales</taxon>
        <taxon>Alicyclobacillaceae</taxon>
        <taxon>Alicyclobacillus</taxon>
    </lineage>
</organism>
<protein>
    <submittedName>
        <fullName evidence="3">Hopene-associated glycosyltransferase HpnB</fullName>
    </submittedName>
</protein>
<dbReference type="InterPro" id="IPR029044">
    <property type="entry name" value="Nucleotide-diphossugar_trans"/>
</dbReference>
<name>A0A4R8LLW0_9BACL</name>
<dbReference type="Proteomes" id="UP000294581">
    <property type="component" value="Unassembled WGS sequence"/>
</dbReference>
<keyword evidence="1" id="KW-0472">Membrane</keyword>
<feature type="transmembrane region" description="Helical" evidence="1">
    <location>
        <begin position="292"/>
        <end position="320"/>
    </location>
</feature>
<dbReference type="PANTHER" id="PTHR43646">
    <property type="entry name" value="GLYCOSYLTRANSFERASE"/>
    <property type="match status" value="1"/>
</dbReference>
<dbReference type="CDD" id="cd06423">
    <property type="entry name" value="CESA_like"/>
    <property type="match status" value="1"/>
</dbReference>
<keyword evidence="3" id="KW-0808">Transferase</keyword>